<accession>B0CFC5</accession>
<gene>
    <name evidence="1" type="ordered locus">AM1_0768</name>
</gene>
<name>B0CFC5_ACAM1</name>
<dbReference type="Proteomes" id="UP000000268">
    <property type="component" value="Chromosome"/>
</dbReference>
<protein>
    <submittedName>
        <fullName evidence="1">Uncharacterized protein</fullName>
    </submittedName>
</protein>
<evidence type="ECO:0000313" key="2">
    <source>
        <dbReference type="Proteomes" id="UP000000268"/>
    </source>
</evidence>
<dbReference type="HOGENOM" id="CLU_2565953_0_0_3"/>
<dbReference type="EMBL" id="CP000828">
    <property type="protein sequence ID" value="ABW25812.1"/>
    <property type="molecule type" value="Genomic_DNA"/>
</dbReference>
<dbReference type="AlphaFoldDB" id="B0CFC5"/>
<evidence type="ECO:0000313" key="1">
    <source>
        <dbReference type="EMBL" id="ABW25812.1"/>
    </source>
</evidence>
<reference evidence="1 2" key="1">
    <citation type="journal article" date="2008" name="Proc. Natl. Acad. Sci. U.S.A.">
        <title>Niche adaptation and genome expansion in the chlorophyll d-producing cyanobacterium Acaryochloris marina.</title>
        <authorList>
            <person name="Swingley W.D."/>
            <person name="Chen M."/>
            <person name="Cheung P.C."/>
            <person name="Conrad A.L."/>
            <person name="Dejesa L.C."/>
            <person name="Hao J."/>
            <person name="Honchak B.M."/>
            <person name="Karbach L.E."/>
            <person name="Kurdoglu A."/>
            <person name="Lahiri S."/>
            <person name="Mastrian S.D."/>
            <person name="Miyashita H."/>
            <person name="Page L."/>
            <person name="Ramakrishna P."/>
            <person name="Satoh S."/>
            <person name="Sattley W.M."/>
            <person name="Shimada Y."/>
            <person name="Taylor H.L."/>
            <person name="Tomo T."/>
            <person name="Tsuchiya T."/>
            <person name="Wang Z.T."/>
            <person name="Raymond J."/>
            <person name="Mimuro M."/>
            <person name="Blankenship R.E."/>
            <person name="Touchman J.W."/>
        </authorList>
    </citation>
    <scope>NUCLEOTIDE SEQUENCE [LARGE SCALE GENOMIC DNA]</scope>
    <source>
        <strain evidence="2">MBIC 11017</strain>
    </source>
</reference>
<dbReference type="KEGG" id="amr:AM1_0768"/>
<proteinExistence type="predicted"/>
<sequence>MFQAFIQYPELGVQVSIDQDPINRIFLRSEHCGIEVPERPTIMFRATIIDALPLASVEAMIQRFTFKTEEQSCIATLGLMS</sequence>
<keyword evidence="2" id="KW-1185">Reference proteome</keyword>
<organism evidence="1 2">
    <name type="scientific">Acaryochloris marina (strain MBIC 11017)</name>
    <dbReference type="NCBI Taxonomy" id="329726"/>
    <lineage>
        <taxon>Bacteria</taxon>
        <taxon>Bacillati</taxon>
        <taxon>Cyanobacteriota</taxon>
        <taxon>Cyanophyceae</taxon>
        <taxon>Acaryochloridales</taxon>
        <taxon>Acaryochloridaceae</taxon>
        <taxon>Acaryochloris</taxon>
    </lineage>
</organism>